<proteinExistence type="evidence at transcript level"/>
<dbReference type="Pfam" id="PF01395">
    <property type="entry name" value="PBP_GOBP"/>
    <property type="match status" value="1"/>
</dbReference>
<organism evidence="2">
    <name type="scientific">Carpomya vesuviana</name>
    <dbReference type="NCBI Taxonomy" id="946126"/>
    <lineage>
        <taxon>Eukaryota</taxon>
        <taxon>Metazoa</taxon>
        <taxon>Ecdysozoa</taxon>
        <taxon>Arthropoda</taxon>
        <taxon>Hexapoda</taxon>
        <taxon>Insecta</taxon>
        <taxon>Pterygota</taxon>
        <taxon>Neoptera</taxon>
        <taxon>Endopterygota</taxon>
        <taxon>Diptera</taxon>
        <taxon>Brachycera</taxon>
        <taxon>Muscomorpha</taxon>
        <taxon>Tephritoidea</taxon>
        <taxon>Tephritidae</taxon>
        <taxon>Carpomya</taxon>
    </lineage>
</organism>
<evidence type="ECO:0000313" key="2">
    <source>
        <dbReference type="EMBL" id="AMZ03624.1"/>
    </source>
</evidence>
<reference evidence="2" key="1">
    <citation type="submission" date="2016-04" db="EMBL/GenBank/DDBJ databases">
        <title>Carpomya vesuviana Costa odorant binding protein.</title>
        <authorList>
            <person name="Li Y."/>
        </authorList>
    </citation>
    <scope>NUCLEOTIDE SEQUENCE</scope>
</reference>
<dbReference type="SUPFAM" id="SSF47565">
    <property type="entry name" value="Insect pheromone/odorant-binding proteins"/>
    <property type="match status" value="1"/>
</dbReference>
<dbReference type="Gene3D" id="1.10.238.20">
    <property type="entry name" value="Pheromone/general odorant binding protein domain"/>
    <property type="match status" value="1"/>
</dbReference>
<dbReference type="GO" id="GO:0005549">
    <property type="term" value="F:odorant binding"/>
    <property type="evidence" value="ECO:0007669"/>
    <property type="project" value="InterPro"/>
</dbReference>
<dbReference type="CDD" id="cd23992">
    <property type="entry name" value="PBP_GOBP"/>
    <property type="match status" value="1"/>
</dbReference>
<protein>
    <submittedName>
        <fullName evidence="2">Odorant binding protein 4</fullName>
    </submittedName>
</protein>
<feature type="chain" id="PRO_5007811800" evidence="1">
    <location>
        <begin position="23"/>
        <end position="137"/>
    </location>
</feature>
<dbReference type="InterPro" id="IPR006170">
    <property type="entry name" value="PBP/GOBP"/>
</dbReference>
<sequence>MKALYALTLLSTLAGLVTFALCDTYEEMEKFHKACIAESNTTEDEFKKFFDNGMKASDATNNIKCHMKCLMEKQGIFKNGVYNAEAGLKLLLSIPAISGHENEIKQAVNSCKNERGANDCDTAFKISMCIKEFKAQL</sequence>
<accession>A0A159ZTV4</accession>
<feature type="signal peptide" evidence="1">
    <location>
        <begin position="1"/>
        <end position="22"/>
    </location>
</feature>
<dbReference type="InterPro" id="IPR036728">
    <property type="entry name" value="PBP_GOBP_sf"/>
</dbReference>
<dbReference type="AlphaFoldDB" id="A0A159ZTV4"/>
<dbReference type="SMART" id="SM00708">
    <property type="entry name" value="PhBP"/>
    <property type="match status" value="1"/>
</dbReference>
<evidence type="ECO:0000256" key="1">
    <source>
        <dbReference type="SAM" id="SignalP"/>
    </source>
</evidence>
<keyword evidence="1" id="KW-0732">Signal</keyword>
<dbReference type="EMBL" id="KX059394">
    <property type="protein sequence ID" value="AMZ03624.1"/>
    <property type="molecule type" value="mRNA"/>
</dbReference>
<name>A0A159ZTV4_9MUSC</name>